<dbReference type="PROSITE" id="PS50977">
    <property type="entry name" value="HTH_TETR_2"/>
    <property type="match status" value="1"/>
</dbReference>
<evidence type="ECO:0000313" key="7">
    <source>
        <dbReference type="Proteomes" id="UP000183104"/>
    </source>
</evidence>
<keyword evidence="7" id="KW-1185">Reference proteome</keyword>
<dbReference type="STRING" id="381306.AN478_09345"/>
<evidence type="ECO:0000256" key="3">
    <source>
        <dbReference type="ARBA" id="ARBA00023163"/>
    </source>
</evidence>
<dbReference type="InterPro" id="IPR041474">
    <property type="entry name" value="NicS_C"/>
</dbReference>
<dbReference type="SUPFAM" id="SSF46689">
    <property type="entry name" value="Homeodomain-like"/>
    <property type="match status" value="1"/>
</dbReference>
<dbReference type="EMBL" id="FMUN01000001">
    <property type="protein sequence ID" value="SCX81106.1"/>
    <property type="molecule type" value="Genomic_DNA"/>
</dbReference>
<feature type="domain" description="HTH tetR-type" evidence="5">
    <location>
        <begin position="8"/>
        <end position="68"/>
    </location>
</feature>
<proteinExistence type="predicted"/>
<accession>A0A0P9CMI9</accession>
<dbReference type="InterPro" id="IPR036271">
    <property type="entry name" value="Tet_transcr_reg_TetR-rel_C_sf"/>
</dbReference>
<dbReference type="Proteomes" id="UP000183104">
    <property type="component" value="Unassembled WGS sequence"/>
</dbReference>
<dbReference type="GO" id="GO:0003700">
    <property type="term" value="F:DNA-binding transcription factor activity"/>
    <property type="evidence" value="ECO:0007669"/>
    <property type="project" value="TreeGrafter"/>
</dbReference>
<dbReference type="Pfam" id="PF17938">
    <property type="entry name" value="TetR_C_29"/>
    <property type="match status" value="1"/>
</dbReference>
<dbReference type="OrthoDB" id="5816932at2"/>
<keyword evidence="3" id="KW-0804">Transcription</keyword>
<evidence type="ECO:0000259" key="5">
    <source>
        <dbReference type="PROSITE" id="PS50977"/>
    </source>
</evidence>
<evidence type="ECO:0000256" key="2">
    <source>
        <dbReference type="ARBA" id="ARBA00023125"/>
    </source>
</evidence>
<keyword evidence="1" id="KW-0805">Transcription regulation</keyword>
<keyword evidence="2 4" id="KW-0238">DNA-binding</keyword>
<evidence type="ECO:0000256" key="4">
    <source>
        <dbReference type="PROSITE-ProRule" id="PRU00335"/>
    </source>
</evidence>
<dbReference type="GO" id="GO:0000976">
    <property type="term" value="F:transcription cis-regulatory region binding"/>
    <property type="evidence" value="ECO:0007669"/>
    <property type="project" value="TreeGrafter"/>
</dbReference>
<dbReference type="Gene3D" id="1.10.357.10">
    <property type="entry name" value="Tetracycline Repressor, domain 2"/>
    <property type="match status" value="1"/>
</dbReference>
<evidence type="ECO:0000256" key="1">
    <source>
        <dbReference type="ARBA" id="ARBA00023015"/>
    </source>
</evidence>
<dbReference type="InterPro" id="IPR009057">
    <property type="entry name" value="Homeodomain-like_sf"/>
</dbReference>
<reference evidence="7" key="1">
    <citation type="submission" date="2016-10" db="EMBL/GenBank/DDBJ databases">
        <authorList>
            <person name="Varghese N."/>
        </authorList>
    </citation>
    <scope>NUCLEOTIDE SEQUENCE [LARGE SCALE GENOMIC DNA]</scope>
    <source>
        <strain evidence="7">HL 19</strain>
    </source>
</reference>
<feature type="DNA-binding region" description="H-T-H motif" evidence="4">
    <location>
        <begin position="31"/>
        <end position="50"/>
    </location>
</feature>
<dbReference type="InterPro" id="IPR001647">
    <property type="entry name" value="HTH_TetR"/>
</dbReference>
<dbReference type="InterPro" id="IPR023772">
    <property type="entry name" value="DNA-bd_HTH_TetR-type_CS"/>
</dbReference>
<dbReference type="InterPro" id="IPR050109">
    <property type="entry name" value="HTH-type_TetR-like_transc_reg"/>
</dbReference>
<dbReference type="PANTHER" id="PTHR30055:SF234">
    <property type="entry name" value="HTH-TYPE TRANSCRIPTIONAL REGULATOR BETI"/>
    <property type="match status" value="1"/>
</dbReference>
<dbReference type="AlphaFoldDB" id="A0A0P9CMI9"/>
<protein>
    <submittedName>
        <fullName evidence="6">Transcriptional regulator, TetR family</fullName>
    </submittedName>
</protein>
<evidence type="ECO:0000313" key="6">
    <source>
        <dbReference type="EMBL" id="SCX81106.1"/>
    </source>
</evidence>
<dbReference type="Pfam" id="PF00440">
    <property type="entry name" value="TetR_N"/>
    <property type="match status" value="1"/>
</dbReference>
<dbReference type="PANTHER" id="PTHR30055">
    <property type="entry name" value="HTH-TYPE TRANSCRIPTIONAL REGULATOR RUTR"/>
    <property type="match status" value="1"/>
</dbReference>
<dbReference type="SUPFAM" id="SSF48498">
    <property type="entry name" value="Tetracyclin repressor-like, C-terminal domain"/>
    <property type="match status" value="1"/>
</dbReference>
<gene>
    <name evidence="6" type="ORF">SAMN05661077_0535</name>
</gene>
<dbReference type="PROSITE" id="PS01081">
    <property type="entry name" value="HTH_TETR_1"/>
    <property type="match status" value="1"/>
</dbReference>
<sequence length="204" mass="22619">MTEDRECTDGGRRIAEVAARLFARNGFQGVSMAALAREAGVSKAAIFHHFPSKEALYYYVIREACRETTEFLQGVHGEDGPADQALRDFARYHMGHLFEHAQVGQLVLRELLEGESGRIRTLAEEVYGENFQRLVGLIRSGQEAGLFAADHDPALVAVVLVGAQVFFFQAREMIGHTPGVGFADDPDRFAEGMIRLLLEGLRPR</sequence>
<dbReference type="Gene3D" id="1.10.10.60">
    <property type="entry name" value="Homeodomain-like"/>
    <property type="match status" value="1"/>
</dbReference>
<dbReference type="PRINTS" id="PR00455">
    <property type="entry name" value="HTHTETR"/>
</dbReference>
<name>A0A0P9CMI9_9GAMM</name>
<organism evidence="6 7">
    <name type="scientific">Thiohalorhabdus denitrificans</name>
    <dbReference type="NCBI Taxonomy" id="381306"/>
    <lineage>
        <taxon>Bacteria</taxon>
        <taxon>Pseudomonadati</taxon>
        <taxon>Pseudomonadota</taxon>
        <taxon>Gammaproteobacteria</taxon>
        <taxon>Thiohalorhabdales</taxon>
        <taxon>Thiohalorhabdaceae</taxon>
        <taxon>Thiohalorhabdus</taxon>
    </lineage>
</organism>
<dbReference type="RefSeq" id="WP_054966330.1">
    <property type="nucleotide sequence ID" value="NZ_FMUN01000001.1"/>
</dbReference>